<dbReference type="AlphaFoldDB" id="A0A8A4TXP6"/>
<evidence type="ECO:0000259" key="3">
    <source>
        <dbReference type="PROSITE" id="PS50887"/>
    </source>
</evidence>
<dbReference type="PANTHER" id="PTHR45138">
    <property type="entry name" value="REGULATORY COMPONENTS OF SENSORY TRANSDUCTION SYSTEM"/>
    <property type="match status" value="1"/>
</dbReference>
<dbReference type="InterPro" id="IPR029787">
    <property type="entry name" value="Nucleotide_cyclase"/>
</dbReference>
<dbReference type="SMART" id="SM00267">
    <property type="entry name" value="GGDEF"/>
    <property type="match status" value="1"/>
</dbReference>
<keyword evidence="5" id="KW-1185">Reference proteome</keyword>
<dbReference type="GO" id="GO:0052621">
    <property type="term" value="F:diguanylate cyclase activity"/>
    <property type="evidence" value="ECO:0007669"/>
    <property type="project" value="UniProtKB-EC"/>
</dbReference>
<dbReference type="PANTHER" id="PTHR45138:SF24">
    <property type="entry name" value="DIGUANYLATE CYCLASE DGCC-RELATED"/>
    <property type="match status" value="1"/>
</dbReference>
<dbReference type="Gene3D" id="3.30.70.270">
    <property type="match status" value="1"/>
</dbReference>
<dbReference type="Pfam" id="PF00990">
    <property type="entry name" value="GGDEF"/>
    <property type="match status" value="1"/>
</dbReference>
<evidence type="ECO:0000256" key="2">
    <source>
        <dbReference type="SAM" id="Coils"/>
    </source>
</evidence>
<reference evidence="4" key="1">
    <citation type="submission" date="2021-03" db="EMBL/GenBank/DDBJ databases">
        <title>Acanthopleuribacteraceae sp. M133.</title>
        <authorList>
            <person name="Wang G."/>
        </authorList>
    </citation>
    <scope>NUCLEOTIDE SEQUENCE</scope>
    <source>
        <strain evidence="4">M133</strain>
    </source>
</reference>
<dbReference type="GO" id="GO:0043709">
    <property type="term" value="P:cell adhesion involved in single-species biofilm formation"/>
    <property type="evidence" value="ECO:0007669"/>
    <property type="project" value="TreeGrafter"/>
</dbReference>
<protein>
    <recommendedName>
        <fullName evidence="1">diguanylate cyclase</fullName>
        <ecNumber evidence="1">2.7.7.65</ecNumber>
    </recommendedName>
</protein>
<dbReference type="Proteomes" id="UP000663929">
    <property type="component" value="Chromosome"/>
</dbReference>
<dbReference type="KEGG" id="scor:J3U87_16805"/>
<evidence type="ECO:0000256" key="1">
    <source>
        <dbReference type="ARBA" id="ARBA00012528"/>
    </source>
</evidence>
<evidence type="ECO:0000313" key="4">
    <source>
        <dbReference type="EMBL" id="QTD54107.1"/>
    </source>
</evidence>
<name>A0A8A4TXP6_SULCO</name>
<organism evidence="4 5">
    <name type="scientific">Sulfidibacter corallicola</name>
    <dbReference type="NCBI Taxonomy" id="2818388"/>
    <lineage>
        <taxon>Bacteria</taxon>
        <taxon>Pseudomonadati</taxon>
        <taxon>Acidobacteriota</taxon>
        <taxon>Holophagae</taxon>
        <taxon>Acanthopleuribacterales</taxon>
        <taxon>Acanthopleuribacteraceae</taxon>
        <taxon>Sulfidibacter</taxon>
    </lineage>
</organism>
<dbReference type="GO" id="GO:0005886">
    <property type="term" value="C:plasma membrane"/>
    <property type="evidence" value="ECO:0007669"/>
    <property type="project" value="TreeGrafter"/>
</dbReference>
<dbReference type="NCBIfam" id="TIGR00254">
    <property type="entry name" value="GGDEF"/>
    <property type="match status" value="1"/>
</dbReference>
<dbReference type="SUPFAM" id="SSF55073">
    <property type="entry name" value="Nucleotide cyclase"/>
    <property type="match status" value="1"/>
</dbReference>
<dbReference type="FunFam" id="3.30.70.270:FF:000001">
    <property type="entry name" value="Diguanylate cyclase domain protein"/>
    <property type="match status" value="1"/>
</dbReference>
<dbReference type="EMBL" id="CP071793">
    <property type="protein sequence ID" value="QTD54107.1"/>
    <property type="molecule type" value="Genomic_DNA"/>
</dbReference>
<dbReference type="PROSITE" id="PS50887">
    <property type="entry name" value="GGDEF"/>
    <property type="match status" value="1"/>
</dbReference>
<gene>
    <name evidence="4" type="ORF">J3U87_16805</name>
</gene>
<proteinExistence type="predicted"/>
<sequence length="341" mass="38948">MTSSVEKRYIEIIEIMLEALTLDQLKEIESLLQPLRIFIHDVGRFSSNKIFESKFNAFIKTRDEHLTPTAQEETTNDTDKKTKEQINAILDQALDLLESGVKSSQNLDGDMKDAIAKIRQAKTINNLRALSQVFLDAGNQIVSSNQDFHDGLSRLAVELSFCQKHIEQLENQLEHTKREADKDPLTGLFNRRVFDRHLKEAVERSARFQAPLCLLLLDIDHFKEINDEWGHQIGDDVLINFANLLSKSLRGIDLTYRLGGDEFAIIFSGCTKQQALVVAQRVHDFVGKNPYHIKDVRFFTTLSAGLAQHDPTENANDLFRRADEFLYRAKKQGRNQVVAQP</sequence>
<accession>A0A8A4TXP6</accession>
<feature type="domain" description="GGDEF" evidence="3">
    <location>
        <begin position="210"/>
        <end position="341"/>
    </location>
</feature>
<dbReference type="InterPro" id="IPR050469">
    <property type="entry name" value="Diguanylate_Cyclase"/>
</dbReference>
<dbReference type="InterPro" id="IPR000160">
    <property type="entry name" value="GGDEF_dom"/>
</dbReference>
<dbReference type="GO" id="GO:1902201">
    <property type="term" value="P:negative regulation of bacterial-type flagellum-dependent cell motility"/>
    <property type="evidence" value="ECO:0007669"/>
    <property type="project" value="TreeGrafter"/>
</dbReference>
<evidence type="ECO:0000313" key="5">
    <source>
        <dbReference type="Proteomes" id="UP000663929"/>
    </source>
</evidence>
<dbReference type="CDD" id="cd01949">
    <property type="entry name" value="GGDEF"/>
    <property type="match status" value="1"/>
</dbReference>
<dbReference type="InterPro" id="IPR043128">
    <property type="entry name" value="Rev_trsase/Diguanyl_cyclase"/>
</dbReference>
<feature type="coiled-coil region" evidence="2">
    <location>
        <begin position="152"/>
        <end position="179"/>
    </location>
</feature>
<dbReference type="RefSeq" id="WP_237384206.1">
    <property type="nucleotide sequence ID" value="NZ_CP071793.1"/>
</dbReference>
<keyword evidence="2" id="KW-0175">Coiled coil</keyword>
<dbReference type="EC" id="2.7.7.65" evidence="1"/>